<gene>
    <name evidence="1" type="ORF">CQA54_05205</name>
</gene>
<dbReference type="Proteomes" id="UP000256514">
    <property type="component" value="Unassembled WGS sequence"/>
</dbReference>
<dbReference type="AlphaFoldDB" id="A0A3D8IQ30"/>
<keyword evidence="1" id="KW-0808">Transferase</keyword>
<proteinExistence type="predicted"/>
<sequence length="293" mass="34405">MLANKTSFASPPPNSLEDLQAKAKLAHTKVRHKGYFELDPDSSNPKSPRNPWAYIRVKNEAHTLRASLYSILPAIQRGVIGYNDCDDGSEEIILEFCAAFPSFIPVKYPYSVDIYEPQKEENKLYAYYNYVLSVIPKDEWFTKIDIDHIYHSQKLYKNLYLLRKPWEVLIWNVLDFDISDNKVYIKDMKCRREYDCWVCFRSRIHFREAIAAWNGVDSRKGSFEVCLLPTIKGCILPELTNWHFPYIKDSRKKAVKNHKWLLPQEWHSPEIGTMIDPIMLDSALIQELCKDFE</sequence>
<dbReference type="OrthoDB" id="5322631at2"/>
<dbReference type="InterPro" id="IPR029044">
    <property type="entry name" value="Nucleotide-diphossugar_trans"/>
</dbReference>
<reference evidence="1 2" key="1">
    <citation type="submission" date="2018-04" db="EMBL/GenBank/DDBJ databases">
        <title>Novel Campyloabacter and Helicobacter Species and Strains.</title>
        <authorList>
            <person name="Mannion A.J."/>
            <person name="Shen Z."/>
            <person name="Fox J.G."/>
        </authorList>
    </citation>
    <scope>NUCLEOTIDE SEQUENCE [LARGE SCALE GENOMIC DNA]</scope>
    <source>
        <strain evidence="1 2">MIT 12-6600</strain>
    </source>
</reference>
<dbReference type="InterPro" id="IPR010446">
    <property type="entry name" value="GalNAc_Trfase_b"/>
</dbReference>
<evidence type="ECO:0000313" key="2">
    <source>
        <dbReference type="Proteomes" id="UP000256514"/>
    </source>
</evidence>
<accession>A0A3D8IQ30</accession>
<dbReference type="EMBL" id="NXLT01000003">
    <property type="protein sequence ID" value="RDU67369.1"/>
    <property type="molecule type" value="Genomic_DNA"/>
</dbReference>
<dbReference type="GO" id="GO:0016740">
    <property type="term" value="F:transferase activity"/>
    <property type="evidence" value="ECO:0007669"/>
    <property type="project" value="UniProtKB-KW"/>
</dbReference>
<comment type="caution">
    <text evidence="1">The sequence shown here is derived from an EMBL/GenBank/DDBJ whole genome shotgun (WGS) entry which is preliminary data.</text>
</comment>
<dbReference type="RefSeq" id="WP_115571083.1">
    <property type="nucleotide sequence ID" value="NZ_NXLT01000003.1"/>
</dbReference>
<evidence type="ECO:0000313" key="1">
    <source>
        <dbReference type="EMBL" id="RDU67369.1"/>
    </source>
</evidence>
<organism evidence="1 2">
    <name type="scientific">Helicobacter equorum</name>
    <dbReference type="NCBI Taxonomy" id="361872"/>
    <lineage>
        <taxon>Bacteria</taxon>
        <taxon>Pseudomonadati</taxon>
        <taxon>Campylobacterota</taxon>
        <taxon>Epsilonproteobacteria</taxon>
        <taxon>Campylobacterales</taxon>
        <taxon>Helicobacteraceae</taxon>
        <taxon>Helicobacter</taxon>
    </lineage>
</organism>
<keyword evidence="2" id="KW-1185">Reference proteome</keyword>
<name>A0A3D8IQ30_9HELI</name>
<dbReference type="SUPFAM" id="SSF53448">
    <property type="entry name" value="Nucleotide-diphospho-sugar transferases"/>
    <property type="match status" value="1"/>
</dbReference>
<dbReference type="Pfam" id="PF06306">
    <property type="entry name" value="CgtA"/>
    <property type="match status" value="1"/>
</dbReference>
<protein>
    <submittedName>
        <fullName evidence="1">Beta-1,4-N-acetylgalactosaminyltransferase</fullName>
    </submittedName>
</protein>